<dbReference type="InterPro" id="IPR020841">
    <property type="entry name" value="PKS_Beta-ketoAc_synthase_dom"/>
</dbReference>
<dbReference type="GO" id="GO:0004315">
    <property type="term" value="F:3-oxoacyl-[acyl-carrier-protein] synthase activity"/>
    <property type="evidence" value="ECO:0007669"/>
    <property type="project" value="TreeGrafter"/>
</dbReference>
<dbReference type="Pfam" id="PF02801">
    <property type="entry name" value="Ketoacyl-synt_C"/>
    <property type="match status" value="1"/>
</dbReference>
<dbReference type="Pfam" id="PF00109">
    <property type="entry name" value="ketoacyl-synt"/>
    <property type="match status" value="1"/>
</dbReference>
<keyword evidence="6" id="KW-1185">Reference proteome</keyword>
<dbReference type="SUPFAM" id="SSF53901">
    <property type="entry name" value="Thiolase-like"/>
    <property type="match status" value="1"/>
</dbReference>
<reference evidence="5 6" key="1">
    <citation type="submission" date="2018-04" db="EMBL/GenBank/DDBJ databases">
        <title>Novel Campyloabacter and Helicobacter Species and Strains.</title>
        <authorList>
            <person name="Mannion A.J."/>
            <person name="Shen Z."/>
            <person name="Fox J.G."/>
        </authorList>
    </citation>
    <scope>NUCLEOTIDE SEQUENCE [LARGE SCALE GENOMIC DNA]</scope>
    <source>
        <strain evidence="5 6">MIT 97-5075</strain>
    </source>
</reference>
<dbReference type="EMBL" id="NXLW01000001">
    <property type="protein sequence ID" value="RDU73630.1"/>
    <property type="molecule type" value="Genomic_DNA"/>
</dbReference>
<name>A0A3D8J8M2_9HELI</name>
<dbReference type="PROSITE" id="PS52004">
    <property type="entry name" value="KS3_2"/>
    <property type="match status" value="1"/>
</dbReference>
<dbReference type="AlphaFoldDB" id="A0A3D8J8M2"/>
<dbReference type="RefSeq" id="WP_104763719.1">
    <property type="nucleotide sequence ID" value="NZ_FZPM01000030.1"/>
</dbReference>
<evidence type="ECO:0000313" key="5">
    <source>
        <dbReference type="EMBL" id="RDU73630.1"/>
    </source>
</evidence>
<evidence type="ECO:0000259" key="4">
    <source>
        <dbReference type="PROSITE" id="PS52004"/>
    </source>
</evidence>
<dbReference type="Proteomes" id="UP000256424">
    <property type="component" value="Unassembled WGS sequence"/>
</dbReference>
<evidence type="ECO:0000256" key="2">
    <source>
        <dbReference type="ARBA" id="ARBA00022679"/>
    </source>
</evidence>
<dbReference type="InterPro" id="IPR016039">
    <property type="entry name" value="Thiolase-like"/>
</dbReference>
<proteinExistence type="inferred from homology"/>
<protein>
    <submittedName>
        <fullName evidence="5">Beta-ACP synthase</fullName>
    </submittedName>
</protein>
<comment type="caution">
    <text evidence="5">The sequence shown here is derived from an EMBL/GenBank/DDBJ whole genome shotgun (WGS) entry which is preliminary data.</text>
</comment>
<evidence type="ECO:0000256" key="1">
    <source>
        <dbReference type="ARBA" id="ARBA00008467"/>
    </source>
</evidence>
<dbReference type="InterPro" id="IPR014031">
    <property type="entry name" value="Ketoacyl_synth_C"/>
</dbReference>
<accession>A0A3D8J8M2</accession>
<dbReference type="SMART" id="SM00825">
    <property type="entry name" value="PKS_KS"/>
    <property type="match status" value="1"/>
</dbReference>
<dbReference type="InterPro" id="IPR014030">
    <property type="entry name" value="Ketoacyl_synth_N"/>
</dbReference>
<keyword evidence="2 3" id="KW-0808">Transferase</keyword>
<organism evidence="5 6">
    <name type="scientific">Helicobacter aurati</name>
    <dbReference type="NCBI Taxonomy" id="137778"/>
    <lineage>
        <taxon>Bacteria</taxon>
        <taxon>Pseudomonadati</taxon>
        <taxon>Campylobacterota</taxon>
        <taxon>Epsilonproteobacteria</taxon>
        <taxon>Campylobacterales</taxon>
        <taxon>Helicobacteraceae</taxon>
        <taxon>Helicobacter</taxon>
    </lineage>
</organism>
<dbReference type="OrthoDB" id="9808669at2"/>
<dbReference type="GO" id="GO:0006633">
    <property type="term" value="P:fatty acid biosynthetic process"/>
    <property type="evidence" value="ECO:0007669"/>
    <property type="project" value="TreeGrafter"/>
</dbReference>
<feature type="domain" description="Ketosynthase family 3 (KS3)" evidence="4">
    <location>
        <begin position="1"/>
        <end position="414"/>
    </location>
</feature>
<evidence type="ECO:0000256" key="3">
    <source>
        <dbReference type="RuleBase" id="RU003694"/>
    </source>
</evidence>
<sequence>MSNPSLVCSAGTTTYEVMKNLLAGKRFLQVCRQYSTKCYCLGKITTLQSLPRDTPIFLQTRTNRILFTALHAIKEMIYTLRKECKRARWGIVIGNTTTGIGENYTAIQSHYDSTKPNAEQTFVTTSQASKDSTKFTYNKGRNALYNPCFFLNQYLNLQALNFGVSSACTSGAKALIQASRLLKCELCDIVIAGGVDSLNALTINGFAALDILSQNPSEPFSESKGINIGEGAGLFLLIHQNLYKQLSSNLKQKFLVELQGYASNNDAFHITNPKLDNKKFQAIIDSLLQSSGLQAQDIDYINLHGTGTQANDSMESELLSQSFANTPCSTIKPMIGHTLGASGAIEAGVCAMLIIESLKNKDGKTFLPPHIANTKASLPTMLNFANNTQKITVKHTLSTSFAFGGDNSILLISASNEEQ</sequence>
<dbReference type="PANTHER" id="PTHR11712">
    <property type="entry name" value="POLYKETIDE SYNTHASE-RELATED"/>
    <property type="match status" value="1"/>
</dbReference>
<dbReference type="Gene3D" id="3.40.47.10">
    <property type="match status" value="1"/>
</dbReference>
<comment type="similarity">
    <text evidence="1 3">Belongs to the thiolase-like superfamily. Beta-ketoacyl-ACP synthases family.</text>
</comment>
<dbReference type="PANTHER" id="PTHR11712:SF320">
    <property type="entry name" value="BETA-KETOACYL SYNTHASE"/>
    <property type="match status" value="1"/>
</dbReference>
<dbReference type="InterPro" id="IPR000794">
    <property type="entry name" value="Beta-ketoacyl_synthase"/>
</dbReference>
<dbReference type="GO" id="GO:0005829">
    <property type="term" value="C:cytosol"/>
    <property type="evidence" value="ECO:0007669"/>
    <property type="project" value="TreeGrafter"/>
</dbReference>
<gene>
    <name evidence="5" type="ORF">CQA66_00065</name>
</gene>
<evidence type="ECO:0000313" key="6">
    <source>
        <dbReference type="Proteomes" id="UP000256424"/>
    </source>
</evidence>